<name>B1I6S0_DESAP</name>
<dbReference type="GO" id="GO:0005829">
    <property type="term" value="C:cytosol"/>
    <property type="evidence" value="ECO:0007669"/>
    <property type="project" value="TreeGrafter"/>
</dbReference>
<dbReference type="eggNOG" id="COG0357">
    <property type="taxonomic scope" value="Bacteria"/>
</dbReference>
<feature type="binding site" evidence="6">
    <location>
        <position position="80"/>
    </location>
    <ligand>
        <name>S-adenosyl-L-methionine</name>
        <dbReference type="ChEBI" id="CHEBI:59789"/>
    </ligand>
</feature>
<evidence type="ECO:0000256" key="4">
    <source>
        <dbReference type="ARBA" id="ARBA00022679"/>
    </source>
</evidence>
<dbReference type="Proteomes" id="UP000008544">
    <property type="component" value="Chromosome"/>
</dbReference>
<dbReference type="PIRSF" id="PIRSF003078">
    <property type="entry name" value="GidB"/>
    <property type="match status" value="1"/>
</dbReference>
<gene>
    <name evidence="6" type="primary">rsmG</name>
    <name evidence="7" type="ordered locus">Daud_2231</name>
</gene>
<reference evidence="8" key="1">
    <citation type="submission" date="2007-10" db="EMBL/GenBank/DDBJ databases">
        <title>Complete sequence of chromosome of Desulforudis audaxviator MP104C.</title>
        <authorList>
            <person name="Copeland A."/>
            <person name="Lucas S."/>
            <person name="Lapidus A."/>
            <person name="Barry K."/>
            <person name="Glavina del Rio T."/>
            <person name="Dalin E."/>
            <person name="Tice H."/>
            <person name="Bruce D."/>
            <person name="Pitluck S."/>
            <person name="Lowry S.R."/>
            <person name="Larimer F."/>
            <person name="Land M.L."/>
            <person name="Hauser L."/>
            <person name="Kyrpides N."/>
            <person name="Ivanova N.N."/>
            <person name="Richardson P."/>
        </authorList>
    </citation>
    <scope>NUCLEOTIDE SEQUENCE [LARGE SCALE GENOMIC DNA]</scope>
    <source>
        <strain evidence="8">MP104C</strain>
    </source>
</reference>
<dbReference type="STRING" id="477974.Daud_2231"/>
<comment type="function">
    <text evidence="6">Specifically methylates the N7 position of a guanine in 16S rRNA.</text>
</comment>
<evidence type="ECO:0000256" key="6">
    <source>
        <dbReference type="HAMAP-Rule" id="MF_00074"/>
    </source>
</evidence>
<keyword evidence="2 6" id="KW-0698">rRNA processing</keyword>
<dbReference type="InterPro" id="IPR029063">
    <property type="entry name" value="SAM-dependent_MTases_sf"/>
</dbReference>
<keyword evidence="1 6" id="KW-0963">Cytoplasm</keyword>
<dbReference type="FunFam" id="3.40.50.150:FF:000041">
    <property type="entry name" value="Ribosomal RNA small subunit methyltransferase G"/>
    <property type="match status" value="1"/>
</dbReference>
<dbReference type="PANTHER" id="PTHR31760:SF0">
    <property type="entry name" value="S-ADENOSYL-L-METHIONINE-DEPENDENT METHYLTRANSFERASES SUPERFAMILY PROTEIN"/>
    <property type="match status" value="1"/>
</dbReference>
<dbReference type="HAMAP" id="MF_00074">
    <property type="entry name" value="16SrRNA_methyltr_G"/>
    <property type="match status" value="1"/>
</dbReference>
<evidence type="ECO:0000256" key="1">
    <source>
        <dbReference type="ARBA" id="ARBA00022490"/>
    </source>
</evidence>
<keyword evidence="3 6" id="KW-0489">Methyltransferase</keyword>
<evidence type="ECO:0000256" key="3">
    <source>
        <dbReference type="ARBA" id="ARBA00022603"/>
    </source>
</evidence>
<dbReference type="NCBIfam" id="TIGR00138">
    <property type="entry name" value="rsmG_gidB"/>
    <property type="match status" value="1"/>
</dbReference>
<keyword evidence="5 6" id="KW-0949">S-adenosyl-L-methionine</keyword>
<feature type="binding site" evidence="6">
    <location>
        <position position="85"/>
    </location>
    <ligand>
        <name>S-adenosyl-L-methionine</name>
        <dbReference type="ChEBI" id="CHEBI:59789"/>
    </ligand>
</feature>
<dbReference type="InterPro" id="IPR003682">
    <property type="entry name" value="rRNA_ssu_MeTfrase_G"/>
</dbReference>
<dbReference type="SUPFAM" id="SSF53335">
    <property type="entry name" value="S-adenosyl-L-methionine-dependent methyltransferases"/>
    <property type="match status" value="1"/>
</dbReference>
<dbReference type="Pfam" id="PF02527">
    <property type="entry name" value="GidB"/>
    <property type="match status" value="1"/>
</dbReference>
<evidence type="ECO:0000256" key="5">
    <source>
        <dbReference type="ARBA" id="ARBA00022691"/>
    </source>
</evidence>
<dbReference type="Gene3D" id="3.40.50.150">
    <property type="entry name" value="Vaccinia Virus protein VP39"/>
    <property type="match status" value="1"/>
</dbReference>
<organism evidence="7 8">
    <name type="scientific">Desulforudis audaxviator (strain MP104C)</name>
    <dbReference type="NCBI Taxonomy" id="477974"/>
    <lineage>
        <taxon>Bacteria</taxon>
        <taxon>Bacillati</taxon>
        <taxon>Bacillota</taxon>
        <taxon>Clostridia</taxon>
        <taxon>Thermoanaerobacterales</taxon>
        <taxon>Candidatus Desulforudaceae</taxon>
        <taxon>Candidatus Desulforudis</taxon>
    </lineage>
</organism>
<feature type="binding site" evidence="6">
    <location>
        <begin position="103"/>
        <end position="105"/>
    </location>
    <ligand>
        <name>S-adenosyl-L-methionine</name>
        <dbReference type="ChEBI" id="CHEBI:59789"/>
    </ligand>
</feature>
<evidence type="ECO:0000256" key="2">
    <source>
        <dbReference type="ARBA" id="ARBA00022552"/>
    </source>
</evidence>
<dbReference type="RefSeq" id="WP_012303292.1">
    <property type="nucleotide sequence ID" value="NC_010424.1"/>
</dbReference>
<sequence length="240" mass="25873">MDPESVISLRKGAANWGLELGSRELALFSRFMESLSAGAARHNLTAITTPREIVAKHFLDSLAGLLVIDPAAGTRIIDVGSGAGFPGLPLKIVRPELKLTLLESSRKKADFLEAVVGELGLEGVQVTGRRAEEAGRDPAHRGTYHWAVARAVAPVSVLSEYCLPFLRVRGVLVAYKGPEIGAELEQARRALEILGGAVREVLEFTLPGVDDRRSLVVIDKTAPTPERFPRRAGMAAKRPL</sequence>
<dbReference type="OrthoDB" id="9808773at2"/>
<evidence type="ECO:0000313" key="7">
    <source>
        <dbReference type="EMBL" id="ACA60718.1"/>
    </source>
</evidence>
<dbReference type="HOGENOM" id="CLU_065341_0_1_9"/>
<feature type="binding site" evidence="6">
    <location>
        <position position="150"/>
    </location>
    <ligand>
        <name>S-adenosyl-L-methionine</name>
        <dbReference type="ChEBI" id="CHEBI:59789"/>
    </ligand>
</feature>
<accession>B1I6S0</accession>
<comment type="subcellular location">
    <subcellularLocation>
        <location evidence="6">Cytoplasm</location>
    </subcellularLocation>
</comment>
<dbReference type="EC" id="2.1.1.-" evidence="6"/>
<dbReference type="GO" id="GO:0070043">
    <property type="term" value="F:rRNA (guanine-N7-)-methyltransferase activity"/>
    <property type="evidence" value="ECO:0007669"/>
    <property type="project" value="UniProtKB-UniRule"/>
</dbReference>
<comment type="similarity">
    <text evidence="6">Belongs to the methyltransferase superfamily. RNA methyltransferase RsmG family.</text>
</comment>
<evidence type="ECO:0000313" key="8">
    <source>
        <dbReference type="Proteomes" id="UP000008544"/>
    </source>
</evidence>
<dbReference type="EMBL" id="CP000860">
    <property type="protein sequence ID" value="ACA60718.1"/>
    <property type="molecule type" value="Genomic_DNA"/>
</dbReference>
<keyword evidence="8" id="KW-1185">Reference proteome</keyword>
<feature type="binding site" evidence="6">
    <location>
        <begin position="131"/>
        <end position="132"/>
    </location>
    <ligand>
        <name>S-adenosyl-L-methionine</name>
        <dbReference type="ChEBI" id="CHEBI:59789"/>
    </ligand>
</feature>
<dbReference type="KEGG" id="dau:Daud_2231"/>
<keyword evidence="4 6" id="KW-0808">Transferase</keyword>
<dbReference type="PANTHER" id="PTHR31760">
    <property type="entry name" value="S-ADENOSYL-L-METHIONINE-DEPENDENT METHYLTRANSFERASES SUPERFAMILY PROTEIN"/>
    <property type="match status" value="1"/>
</dbReference>
<reference evidence="7 8" key="2">
    <citation type="journal article" date="2008" name="Science">
        <title>Environmental genomics reveals a single-species ecosystem deep within Earth.</title>
        <authorList>
            <person name="Chivian D."/>
            <person name="Brodie E.L."/>
            <person name="Alm E.J."/>
            <person name="Culley D.E."/>
            <person name="Dehal P.S."/>
            <person name="Desantis T.Z."/>
            <person name="Gihring T.M."/>
            <person name="Lapidus A."/>
            <person name="Lin L.H."/>
            <person name="Lowry S.R."/>
            <person name="Moser D.P."/>
            <person name="Richardson P.M."/>
            <person name="Southam G."/>
            <person name="Wanger G."/>
            <person name="Pratt L.M."/>
            <person name="Andersen G.L."/>
            <person name="Hazen T.C."/>
            <person name="Brockman F.J."/>
            <person name="Arkin A.P."/>
            <person name="Onstott T.C."/>
        </authorList>
    </citation>
    <scope>NUCLEOTIDE SEQUENCE [LARGE SCALE GENOMIC DNA]</scope>
    <source>
        <strain evidence="7 8">MP104C</strain>
    </source>
</reference>
<proteinExistence type="inferred from homology"/>
<dbReference type="AlphaFoldDB" id="B1I6S0"/>
<protein>
    <recommendedName>
        <fullName evidence="6">Ribosomal RNA small subunit methyltransferase G</fullName>
        <ecNumber evidence="6">2.1.1.-</ecNumber>
    </recommendedName>
    <alternativeName>
        <fullName evidence="6">16S rRNA 7-methylguanosine methyltransferase</fullName>
        <shortName evidence="6">16S rRNA m7G methyltransferase</shortName>
    </alternativeName>
</protein>